<comment type="caution">
    <text evidence="2">The sequence shown here is derived from an EMBL/GenBank/DDBJ whole genome shotgun (WGS) entry which is preliminary data.</text>
</comment>
<sequence>MLYAVLANDFIKLLQKSGWVARDATRQEMKVRKAIILSWVDNGKNSPMSKSEKSGENPSRTKNARSRALTRQLTSTGPTRSL</sequence>
<dbReference type="Proteomes" id="UP000887159">
    <property type="component" value="Unassembled WGS sequence"/>
</dbReference>
<organism evidence="2 3">
    <name type="scientific">Trichonephila clavipes</name>
    <name type="common">Golden silk orbweaver</name>
    <name type="synonym">Nephila clavipes</name>
    <dbReference type="NCBI Taxonomy" id="2585209"/>
    <lineage>
        <taxon>Eukaryota</taxon>
        <taxon>Metazoa</taxon>
        <taxon>Ecdysozoa</taxon>
        <taxon>Arthropoda</taxon>
        <taxon>Chelicerata</taxon>
        <taxon>Arachnida</taxon>
        <taxon>Araneae</taxon>
        <taxon>Araneomorphae</taxon>
        <taxon>Entelegynae</taxon>
        <taxon>Araneoidea</taxon>
        <taxon>Nephilidae</taxon>
        <taxon>Trichonephila</taxon>
    </lineage>
</organism>
<dbReference type="EMBL" id="BMAU01021185">
    <property type="protein sequence ID" value="GFX95255.1"/>
    <property type="molecule type" value="Genomic_DNA"/>
</dbReference>
<evidence type="ECO:0000313" key="3">
    <source>
        <dbReference type="Proteomes" id="UP000887159"/>
    </source>
</evidence>
<evidence type="ECO:0000313" key="2">
    <source>
        <dbReference type="EMBL" id="GFX95255.1"/>
    </source>
</evidence>
<reference evidence="2" key="1">
    <citation type="submission" date="2020-08" db="EMBL/GenBank/DDBJ databases">
        <title>Multicomponent nature underlies the extraordinary mechanical properties of spider dragline silk.</title>
        <authorList>
            <person name="Kono N."/>
            <person name="Nakamura H."/>
            <person name="Mori M."/>
            <person name="Yoshida Y."/>
            <person name="Ohtoshi R."/>
            <person name="Malay A.D."/>
            <person name="Moran D.A.P."/>
            <person name="Tomita M."/>
            <person name="Numata K."/>
            <person name="Arakawa K."/>
        </authorList>
    </citation>
    <scope>NUCLEOTIDE SEQUENCE</scope>
</reference>
<name>A0A8X6RIK2_TRICX</name>
<evidence type="ECO:0000256" key="1">
    <source>
        <dbReference type="SAM" id="MobiDB-lite"/>
    </source>
</evidence>
<feature type="compositionally biased region" description="Polar residues" evidence="1">
    <location>
        <begin position="69"/>
        <end position="82"/>
    </location>
</feature>
<dbReference type="AlphaFoldDB" id="A0A8X6RIK2"/>
<protein>
    <submittedName>
        <fullName evidence="2">Uncharacterized protein</fullName>
    </submittedName>
</protein>
<proteinExistence type="predicted"/>
<feature type="region of interest" description="Disordered" evidence="1">
    <location>
        <begin position="42"/>
        <end position="82"/>
    </location>
</feature>
<gene>
    <name evidence="2" type="ORF">TNCV_848461</name>
</gene>
<keyword evidence="3" id="KW-1185">Reference proteome</keyword>
<accession>A0A8X6RIK2</accession>